<organism evidence="1 2">
    <name type="scientific">Lophiotrema nucula</name>
    <dbReference type="NCBI Taxonomy" id="690887"/>
    <lineage>
        <taxon>Eukaryota</taxon>
        <taxon>Fungi</taxon>
        <taxon>Dikarya</taxon>
        <taxon>Ascomycota</taxon>
        <taxon>Pezizomycotina</taxon>
        <taxon>Dothideomycetes</taxon>
        <taxon>Pleosporomycetidae</taxon>
        <taxon>Pleosporales</taxon>
        <taxon>Lophiotremataceae</taxon>
        <taxon>Lophiotrema</taxon>
    </lineage>
</organism>
<dbReference type="Proteomes" id="UP000799770">
    <property type="component" value="Unassembled WGS sequence"/>
</dbReference>
<name>A0A6A5YPX2_9PLEO</name>
<accession>A0A6A5YPX2</accession>
<sequence length="154" mass="17286">MSASLSGNDRTAYIKIVVDRVKTYITNEKKKIADLAEEFRKFHSPVFQRCQGTKKPAEPHEIANYDRLYAAMTQIAKVNIEIQFLKPNTWLWEGGGYRVLHEGQLRALRPLPDEVVNSAHTEAGQMATLFAPLLPDNVPLGIEAGEAGLAKPRW</sequence>
<keyword evidence="2" id="KW-1185">Reference proteome</keyword>
<evidence type="ECO:0000313" key="1">
    <source>
        <dbReference type="EMBL" id="KAF2108238.1"/>
    </source>
</evidence>
<dbReference type="EMBL" id="ML977349">
    <property type="protein sequence ID" value="KAF2108238.1"/>
    <property type="molecule type" value="Genomic_DNA"/>
</dbReference>
<gene>
    <name evidence="1" type="ORF">BDV96DRAFT_653127</name>
</gene>
<protein>
    <submittedName>
        <fullName evidence="1">Uncharacterized protein</fullName>
    </submittedName>
</protein>
<dbReference type="AlphaFoldDB" id="A0A6A5YPX2"/>
<proteinExistence type="predicted"/>
<reference evidence="1" key="1">
    <citation type="journal article" date="2020" name="Stud. Mycol.">
        <title>101 Dothideomycetes genomes: a test case for predicting lifestyles and emergence of pathogens.</title>
        <authorList>
            <person name="Haridas S."/>
            <person name="Albert R."/>
            <person name="Binder M."/>
            <person name="Bloem J."/>
            <person name="Labutti K."/>
            <person name="Salamov A."/>
            <person name="Andreopoulos B."/>
            <person name="Baker S."/>
            <person name="Barry K."/>
            <person name="Bills G."/>
            <person name="Bluhm B."/>
            <person name="Cannon C."/>
            <person name="Castanera R."/>
            <person name="Culley D."/>
            <person name="Daum C."/>
            <person name="Ezra D."/>
            <person name="Gonzalez J."/>
            <person name="Henrissat B."/>
            <person name="Kuo A."/>
            <person name="Liang C."/>
            <person name="Lipzen A."/>
            <person name="Lutzoni F."/>
            <person name="Magnuson J."/>
            <person name="Mondo S."/>
            <person name="Nolan M."/>
            <person name="Ohm R."/>
            <person name="Pangilinan J."/>
            <person name="Park H.-J."/>
            <person name="Ramirez L."/>
            <person name="Alfaro M."/>
            <person name="Sun H."/>
            <person name="Tritt A."/>
            <person name="Yoshinaga Y."/>
            <person name="Zwiers L.-H."/>
            <person name="Turgeon B."/>
            <person name="Goodwin S."/>
            <person name="Spatafora J."/>
            <person name="Crous P."/>
            <person name="Grigoriev I."/>
        </authorList>
    </citation>
    <scope>NUCLEOTIDE SEQUENCE</scope>
    <source>
        <strain evidence="1">CBS 627.86</strain>
    </source>
</reference>
<evidence type="ECO:0000313" key="2">
    <source>
        <dbReference type="Proteomes" id="UP000799770"/>
    </source>
</evidence>